<keyword evidence="2" id="KW-1185">Reference proteome</keyword>
<comment type="caution">
    <text evidence="1">The sequence shown here is derived from an EMBL/GenBank/DDBJ whole genome shotgun (WGS) entry which is preliminary data.</text>
</comment>
<evidence type="ECO:0000313" key="1">
    <source>
        <dbReference type="EMBL" id="MDT7840198.1"/>
    </source>
</evidence>
<reference evidence="2" key="1">
    <citation type="submission" date="2023-07" db="EMBL/GenBank/DDBJ databases">
        <title>Draft genome sequence of the endophytic actinobacterium Streptomyces justiciae WPN32, a potential antibiotic producer.</title>
        <authorList>
            <person name="Yasawong M."/>
            <person name="Pana W."/>
            <person name="Ganta P."/>
            <person name="Santapan N."/>
            <person name="Songngamsuk T."/>
            <person name="Phatcharaharikarn M."/>
            <person name="Kerdtoob S."/>
            <person name="Nantapong N."/>
        </authorList>
    </citation>
    <scope>NUCLEOTIDE SEQUENCE [LARGE SCALE GENOMIC DNA]</scope>
    <source>
        <strain evidence="2">WPN32</strain>
    </source>
</reference>
<dbReference type="Proteomes" id="UP001257948">
    <property type="component" value="Unassembled WGS sequence"/>
</dbReference>
<name>A0ABU3LNJ0_9ACTN</name>
<dbReference type="RefSeq" id="WP_314198702.1">
    <property type="nucleotide sequence ID" value="NZ_JAVTLL010000003.1"/>
</dbReference>
<dbReference type="InterPro" id="IPR025851">
    <property type="entry name" value="SUKH-4"/>
</dbReference>
<dbReference type="EMBL" id="JAVTLL010000003">
    <property type="protein sequence ID" value="MDT7840198.1"/>
    <property type="molecule type" value="Genomic_DNA"/>
</dbReference>
<sequence length="222" mass="24446">MTSVEDRLTALMTAPLESLVDPGHQVRPTAVRGWRLPEPDLFALAEYGLPDDVVMTPSFQSAAEPTLVPNLAGPRERELATPDDRFYDLGLWGSHDLTPRMGAVRGDGRVLAIRSAPLTAADLAPALREYHADLYHPAVDFISSSVAQFVDLSWRWRAAGPLFVELTEPPLGCPQAEFDAYLDRCDDCERIVLRGFERIDPAAVRADAPHTLWGELVADRGC</sequence>
<organism evidence="1 2">
    <name type="scientific">Streptomyces justiciae</name>
    <dbReference type="NCBI Taxonomy" id="2780140"/>
    <lineage>
        <taxon>Bacteria</taxon>
        <taxon>Bacillati</taxon>
        <taxon>Actinomycetota</taxon>
        <taxon>Actinomycetes</taxon>
        <taxon>Kitasatosporales</taxon>
        <taxon>Streptomycetaceae</taxon>
        <taxon>Streptomyces</taxon>
    </lineage>
</organism>
<proteinExistence type="predicted"/>
<evidence type="ECO:0000313" key="2">
    <source>
        <dbReference type="Proteomes" id="UP001257948"/>
    </source>
</evidence>
<dbReference type="Pfam" id="PF14435">
    <property type="entry name" value="SUKH-4"/>
    <property type="match status" value="1"/>
</dbReference>
<accession>A0ABU3LNJ0</accession>
<gene>
    <name evidence="1" type="ORF">RQC66_05605</name>
</gene>
<protein>
    <submittedName>
        <fullName evidence="1">SUKH-4 family immunity protein</fullName>
    </submittedName>
</protein>